<sequence length="440" mass="47181">MEDFVNYRSALSFSFVISLSFLCLSVVSSREAKHEGFSIELIHRDSPKSPFYNPNETPNQRIRNAFRRSINRLDRFHPNFVSSDTAQADIIPNSGSYLMNISIGTPPVEILASADTGSDLIWTQCSPCQRCYKQDAPLFDPGKSSTYKDTPCSSTQCSSLSKTSCSPDGKCLYSVSYGDNSYSNGNLAIDTVTLTSTTGQSVPFSETIFGCGLANDGTFNRKTTGIVGLGGGSVSLINQMGTSTAGKFSYCLVPLLSGNSISSKINFGSNGIVSGPGVVSTPLAAKDPKTFYFLTLEAISVGDKRIVFGGSSFGNSEGNILIDSGTTLTILPEEFNSELLSAVSSFISAEPVQAPNQNFDLCYDAGSVSQVPEITIHFTGADVKLSRSNFILNDDQIACFIFTGSDGPAIYGNIMQANFLIGYDTEKQTVSFKPTDCTKE</sequence>
<accession>A0ACC1YCB9</accession>
<name>A0ACC1YCB9_MELAZ</name>
<keyword evidence="2" id="KW-1185">Reference proteome</keyword>
<protein>
    <submittedName>
        <fullName evidence="1">Aspartic proteinase CDR1-like</fullName>
    </submittedName>
</protein>
<gene>
    <name evidence="1" type="ORF">OWV82_009103</name>
</gene>
<reference evidence="1 2" key="1">
    <citation type="journal article" date="2023" name="Science">
        <title>Complex scaffold remodeling in plant triterpene biosynthesis.</title>
        <authorList>
            <person name="De La Pena R."/>
            <person name="Hodgson H."/>
            <person name="Liu J.C."/>
            <person name="Stephenson M.J."/>
            <person name="Martin A.C."/>
            <person name="Owen C."/>
            <person name="Harkess A."/>
            <person name="Leebens-Mack J."/>
            <person name="Jimenez L.E."/>
            <person name="Osbourn A."/>
            <person name="Sattely E.S."/>
        </authorList>
    </citation>
    <scope>NUCLEOTIDE SEQUENCE [LARGE SCALE GENOMIC DNA]</scope>
    <source>
        <strain evidence="2">cv. JPN11</strain>
        <tissue evidence="1">Leaf</tissue>
    </source>
</reference>
<dbReference type="EMBL" id="CM051397">
    <property type="protein sequence ID" value="KAJ4721417.1"/>
    <property type="molecule type" value="Genomic_DNA"/>
</dbReference>
<evidence type="ECO:0000313" key="2">
    <source>
        <dbReference type="Proteomes" id="UP001164539"/>
    </source>
</evidence>
<evidence type="ECO:0000313" key="1">
    <source>
        <dbReference type="EMBL" id="KAJ4721417.1"/>
    </source>
</evidence>
<proteinExistence type="predicted"/>
<comment type="caution">
    <text evidence="1">The sequence shown here is derived from an EMBL/GenBank/DDBJ whole genome shotgun (WGS) entry which is preliminary data.</text>
</comment>
<dbReference type="Proteomes" id="UP001164539">
    <property type="component" value="Chromosome 4"/>
</dbReference>
<organism evidence="1 2">
    <name type="scientific">Melia azedarach</name>
    <name type="common">Chinaberry tree</name>
    <dbReference type="NCBI Taxonomy" id="155640"/>
    <lineage>
        <taxon>Eukaryota</taxon>
        <taxon>Viridiplantae</taxon>
        <taxon>Streptophyta</taxon>
        <taxon>Embryophyta</taxon>
        <taxon>Tracheophyta</taxon>
        <taxon>Spermatophyta</taxon>
        <taxon>Magnoliopsida</taxon>
        <taxon>eudicotyledons</taxon>
        <taxon>Gunneridae</taxon>
        <taxon>Pentapetalae</taxon>
        <taxon>rosids</taxon>
        <taxon>malvids</taxon>
        <taxon>Sapindales</taxon>
        <taxon>Meliaceae</taxon>
        <taxon>Melia</taxon>
    </lineage>
</organism>